<dbReference type="EMBL" id="CP001712">
    <property type="protein sequence ID" value="EAR15680.1"/>
    <property type="molecule type" value="Genomic_DNA"/>
</dbReference>
<dbReference type="CDD" id="cd00198">
    <property type="entry name" value="vWFA"/>
    <property type="match status" value="1"/>
</dbReference>
<gene>
    <name evidence="2" type="ordered locus">RB2501_15169</name>
</gene>
<dbReference type="eggNOG" id="COG2304">
    <property type="taxonomic scope" value="Bacteria"/>
</dbReference>
<dbReference type="PANTHER" id="PTHR37947">
    <property type="entry name" value="BLL2462 PROTEIN"/>
    <property type="match status" value="1"/>
</dbReference>
<keyword evidence="1" id="KW-0472">Membrane</keyword>
<dbReference type="KEGG" id="rbi:RB2501_15169"/>
<feature type="transmembrane region" description="Helical" evidence="1">
    <location>
        <begin position="33"/>
        <end position="53"/>
    </location>
</feature>
<dbReference type="OrthoDB" id="9763076at2"/>
<keyword evidence="1" id="KW-1133">Transmembrane helix</keyword>
<sequence>MPDHPVFWIVLCAILSLGLVWFQYFFRPGPTRFRYFLAALRFFAVWGLLVLLINPKIRETRVFLEKHRLVLLLDNSASIRTDSSRQALYNLRSLFGRDPEIADRFDRDLFTFGDAMRLSDSLDFTAGRTNIGSALDRATQAINSDHAVILIATDGNENSGRSYLQAAGTGIPVYPIVIGDTTRYRDIRIDQLNVNRYAFLDNKFPVEVLVSYSGDAPAVAELEITDNGNRVYRETVRLGAGNSTWQSEILLDAQAVGFHRLAAQLSALPGERNTSNNRRIAGLEVVDERTRILLVHTGNHPDLGALRRSILQNEQREVRLVSPETALEQLDAADLLILYQPDTRFRSLFQALAQRDVPRMTLTGPRTHWSFLNQAQSVYELADIGPADDILPLRDAGFGYFDLSDWDVSGYPPLEGPLGNLLIGAENQTLLGQQVRGVDMEEPLLVLIKGPYREALLQGSGIWQWRMAAFRNSGDFASFDEFIAKTLLFLTAGGSSKRLTLDYQPLYEDSGNARIRARFYDESFAFEPGARLTLELADSTGNRLESRPMALRSDFYEADVAGLPPGTYQFTVIAGDSGFSESGSFSLMAFDLEAQQLSSDAATLGLLARETGGALYYPDTASELRDSLLQADRFRPVQKSRRNVVPLIDFRWLLFGIVSCLAAEWFIRKYNGLL</sequence>
<keyword evidence="3" id="KW-1185">Reference proteome</keyword>
<evidence type="ECO:0000313" key="2">
    <source>
        <dbReference type="EMBL" id="EAR15680.1"/>
    </source>
</evidence>
<reference evidence="2 3" key="1">
    <citation type="journal article" date="2009" name="J. Bacteriol.">
        <title>Complete genome sequence of Robiginitalea biformata HTCC2501.</title>
        <authorList>
            <person name="Oh H.M."/>
            <person name="Giovannoni S.J."/>
            <person name="Lee K."/>
            <person name="Ferriera S."/>
            <person name="Johnson J."/>
            <person name="Cho J.C."/>
        </authorList>
    </citation>
    <scope>NUCLEOTIDE SEQUENCE [LARGE SCALE GENOMIC DNA]</scope>
    <source>
        <strain evidence="3">ATCC BAA-864 / HTCC2501 / KCTC 12146</strain>
    </source>
</reference>
<dbReference type="AlphaFoldDB" id="A4CLD1"/>
<accession>A4CLD1</accession>
<evidence type="ECO:0008006" key="4">
    <source>
        <dbReference type="Google" id="ProtNLM"/>
    </source>
</evidence>
<dbReference type="SUPFAM" id="SSF53300">
    <property type="entry name" value="vWA-like"/>
    <property type="match status" value="1"/>
</dbReference>
<keyword evidence="1" id="KW-0812">Transmembrane</keyword>
<feature type="transmembrane region" description="Helical" evidence="1">
    <location>
        <begin position="6"/>
        <end position="26"/>
    </location>
</feature>
<proteinExistence type="predicted"/>
<dbReference type="STRING" id="313596.RB2501_15169"/>
<dbReference type="PANTHER" id="PTHR37947:SF1">
    <property type="entry name" value="BLL2462 PROTEIN"/>
    <property type="match status" value="1"/>
</dbReference>
<dbReference type="InterPro" id="IPR036465">
    <property type="entry name" value="vWFA_dom_sf"/>
</dbReference>
<evidence type="ECO:0000313" key="3">
    <source>
        <dbReference type="Proteomes" id="UP000009049"/>
    </source>
</evidence>
<dbReference type="Proteomes" id="UP000009049">
    <property type="component" value="Chromosome"/>
</dbReference>
<organism evidence="2 3">
    <name type="scientific">Robiginitalea biformata (strain ATCC BAA-864 / DSM 15991 / KCTC 12146 / HTCC2501)</name>
    <dbReference type="NCBI Taxonomy" id="313596"/>
    <lineage>
        <taxon>Bacteria</taxon>
        <taxon>Pseudomonadati</taxon>
        <taxon>Bacteroidota</taxon>
        <taxon>Flavobacteriia</taxon>
        <taxon>Flavobacteriales</taxon>
        <taxon>Flavobacteriaceae</taxon>
        <taxon>Robiginitalea</taxon>
    </lineage>
</organism>
<evidence type="ECO:0000256" key="1">
    <source>
        <dbReference type="SAM" id="Phobius"/>
    </source>
</evidence>
<dbReference type="RefSeq" id="WP_015754996.1">
    <property type="nucleotide sequence ID" value="NC_013222.1"/>
</dbReference>
<protein>
    <recommendedName>
        <fullName evidence="4">VWFA domain-containing protein</fullName>
    </recommendedName>
</protein>
<dbReference type="Gene3D" id="3.40.50.410">
    <property type="entry name" value="von Willebrand factor, type A domain"/>
    <property type="match status" value="1"/>
</dbReference>
<dbReference type="HOGENOM" id="CLU_025060_0_0_10"/>
<name>A4CLD1_ROBBH</name>